<protein>
    <submittedName>
        <fullName evidence="4">Outer membrane beta-barrel protein</fullName>
    </submittedName>
</protein>
<feature type="transmembrane region" description="Helical" evidence="2">
    <location>
        <begin position="55"/>
        <end position="75"/>
    </location>
</feature>
<comment type="caution">
    <text evidence="4">The sequence shown here is derived from an EMBL/GenBank/DDBJ whole genome shotgun (WGS) entry which is preliminary data.</text>
</comment>
<keyword evidence="2" id="KW-0472">Membrane</keyword>
<dbReference type="Pfam" id="PF13568">
    <property type="entry name" value="OMP_b-brl_2"/>
    <property type="match status" value="1"/>
</dbReference>
<sequence length="547" mass="59497">MKESPAKKEQGQSMEDIFRNGLAGAESAPSPRLWENIDRELENHELHGYRQQVKWYRSIAAVFLLLFVSVGLYLWQQEAAPTLNQGGKLASQQSSSIPEVRSEGSPKEGAEGNEPLAVPGQSEGGAKERPEQLASVSGAVPEKRALNRTRRAATAEAVKKDGFGVAADNRPQALAQHKTVPTSQAQPEAPAGLPILENKKTESTAASSPEPAVSEITALERFPKAMTQSLALTPGLSITGDSLLPGPQKSIMVQKKEEGAVVAQTVPAGGKGNETETTGVYKWSLTMAYSPQYAYSPVKLENGSSMGSKASSIQQSQVSRQYQEAVEEYNNSYSPAYSYAALVGASYRINDKWQVESGVLYTQNEATTTQSYLVYGSRGTMDFGFTGNTSASPTAGKGMPLVTSALQPEAAMHPVSINRTDQYTTRYRYQKVGLPVRLAYRISHKKAYALISGGVNMNFLVQNSIVPETDQVETVRFGLSDENSPFRTVQWATTTSVGLGYDVTRKMSFMISPEFTYSLTPMVRDQPRQGNMYQLGVSIGGRWRLAK</sequence>
<organism evidence="4 6">
    <name type="scientific">Rufibacter glacialis</name>
    <dbReference type="NCBI Taxonomy" id="1259555"/>
    <lineage>
        <taxon>Bacteria</taxon>
        <taxon>Pseudomonadati</taxon>
        <taxon>Bacteroidota</taxon>
        <taxon>Cytophagia</taxon>
        <taxon>Cytophagales</taxon>
        <taxon>Hymenobacteraceae</taxon>
        <taxon>Rufibacter</taxon>
    </lineage>
</organism>
<dbReference type="OrthoDB" id="891954at2"/>
<dbReference type="EMBL" id="JBGOGF010000006">
    <property type="protein sequence ID" value="MFA1772088.1"/>
    <property type="molecule type" value="Genomic_DNA"/>
</dbReference>
<gene>
    <name evidence="5" type="ORF">ACD591_12375</name>
    <name evidence="4" type="ORF">FOE74_01695</name>
</gene>
<dbReference type="EMBL" id="VKKZ01000010">
    <property type="protein sequence ID" value="KAA6437237.1"/>
    <property type="molecule type" value="Genomic_DNA"/>
</dbReference>
<reference evidence="4 6" key="2">
    <citation type="submission" date="2019-09" db="EMBL/GenBank/DDBJ databases">
        <title>A bacterium isolated from glacier soil.</title>
        <authorList>
            <person name="Liu Q."/>
        </authorList>
    </citation>
    <scope>NUCLEOTIDE SEQUENCE [LARGE SCALE GENOMIC DNA]</scope>
    <source>
        <strain evidence="4 6">MDT1-10-3</strain>
    </source>
</reference>
<evidence type="ECO:0000256" key="2">
    <source>
        <dbReference type="SAM" id="Phobius"/>
    </source>
</evidence>
<keyword evidence="2" id="KW-1133">Transmembrane helix</keyword>
<dbReference type="RefSeq" id="WP_149096876.1">
    <property type="nucleotide sequence ID" value="NZ_BMMG01000001.1"/>
</dbReference>
<evidence type="ECO:0000313" key="5">
    <source>
        <dbReference type="EMBL" id="MFA1772088.1"/>
    </source>
</evidence>
<evidence type="ECO:0000313" key="7">
    <source>
        <dbReference type="Proteomes" id="UP001570846"/>
    </source>
</evidence>
<feature type="compositionally biased region" description="Polar residues" evidence="1">
    <location>
        <begin position="86"/>
        <end position="97"/>
    </location>
</feature>
<keyword evidence="2" id="KW-0812">Transmembrane</keyword>
<name>A0A5M8QLY2_9BACT</name>
<evidence type="ECO:0000313" key="4">
    <source>
        <dbReference type="EMBL" id="KAA6437237.1"/>
    </source>
</evidence>
<feature type="region of interest" description="Disordered" evidence="1">
    <location>
        <begin position="175"/>
        <end position="212"/>
    </location>
</feature>
<dbReference type="Proteomes" id="UP000323866">
    <property type="component" value="Unassembled WGS sequence"/>
</dbReference>
<evidence type="ECO:0000259" key="3">
    <source>
        <dbReference type="Pfam" id="PF13568"/>
    </source>
</evidence>
<dbReference type="Proteomes" id="UP001570846">
    <property type="component" value="Unassembled WGS sequence"/>
</dbReference>
<proteinExistence type="predicted"/>
<dbReference type="AlphaFoldDB" id="A0A5M8QLY2"/>
<reference evidence="4 6" key="1">
    <citation type="submission" date="2019-07" db="EMBL/GenBank/DDBJ databases">
        <authorList>
            <person name="Qu J.-H."/>
        </authorList>
    </citation>
    <scope>NUCLEOTIDE SEQUENCE [LARGE SCALE GENOMIC DNA]</scope>
    <source>
        <strain evidence="4 6">MDT1-10-3</strain>
    </source>
</reference>
<keyword evidence="7" id="KW-1185">Reference proteome</keyword>
<evidence type="ECO:0000256" key="1">
    <source>
        <dbReference type="SAM" id="MobiDB-lite"/>
    </source>
</evidence>
<feature type="region of interest" description="Disordered" evidence="1">
    <location>
        <begin position="86"/>
        <end position="155"/>
    </location>
</feature>
<feature type="domain" description="Outer membrane protein beta-barrel" evidence="3">
    <location>
        <begin position="313"/>
        <end position="522"/>
    </location>
</feature>
<reference evidence="5 7" key="3">
    <citation type="submission" date="2024-08" db="EMBL/GenBank/DDBJ databases">
        <authorList>
            <person name="Wei W."/>
        </authorList>
    </citation>
    <scope>NUCLEOTIDE SEQUENCE [LARGE SCALE GENOMIC DNA]</scope>
    <source>
        <strain evidence="5 7">XU2</strain>
    </source>
</reference>
<dbReference type="InterPro" id="IPR025665">
    <property type="entry name" value="Beta-barrel_OMP_2"/>
</dbReference>
<evidence type="ECO:0000313" key="6">
    <source>
        <dbReference type="Proteomes" id="UP000323866"/>
    </source>
</evidence>
<accession>A0A5M8QLY2</accession>
<feature type="compositionally biased region" description="Basic and acidic residues" evidence="1">
    <location>
        <begin position="100"/>
        <end position="110"/>
    </location>
</feature>